<sequence length="218" mass="23066">MGSALLPTIGGMNAKMAAVGGRFTFTSAPERAQAAGGRTGMWRGSTDAMVLLRHVRGRDDARGSTAESRGNEPKGTALLDRAGGKPEYKVPRCRAELTGVRRTANPHGAADYRSPEAFSEGRRTDDAATLALRPDRQDLESTLVLSSTMLRVSGGRFGRTMCTDDEGSQSVGVKPSFSSLSQPHGPPESTSRGGSDKEKGRSGAPAIRRTRHLVTPSI</sequence>
<proteinExistence type="predicted"/>
<feature type="region of interest" description="Disordered" evidence="1">
    <location>
        <begin position="155"/>
        <end position="218"/>
    </location>
</feature>
<name>K0S8U9_THAOC</name>
<accession>K0S8U9</accession>
<dbReference type="Proteomes" id="UP000266841">
    <property type="component" value="Unassembled WGS sequence"/>
</dbReference>
<dbReference type="AlphaFoldDB" id="K0S8U9"/>
<feature type="region of interest" description="Disordered" evidence="1">
    <location>
        <begin position="99"/>
        <end position="123"/>
    </location>
</feature>
<comment type="caution">
    <text evidence="2">The sequence shown here is derived from an EMBL/GenBank/DDBJ whole genome shotgun (WGS) entry which is preliminary data.</text>
</comment>
<feature type="compositionally biased region" description="Polar residues" evidence="1">
    <location>
        <begin position="168"/>
        <end position="193"/>
    </location>
</feature>
<keyword evidence="3" id="KW-1185">Reference proteome</keyword>
<evidence type="ECO:0000313" key="3">
    <source>
        <dbReference type="Proteomes" id="UP000266841"/>
    </source>
</evidence>
<evidence type="ECO:0000313" key="2">
    <source>
        <dbReference type="EMBL" id="EJK62583.1"/>
    </source>
</evidence>
<protein>
    <submittedName>
        <fullName evidence="2">Uncharacterized protein</fullName>
    </submittedName>
</protein>
<evidence type="ECO:0000256" key="1">
    <source>
        <dbReference type="SAM" id="MobiDB-lite"/>
    </source>
</evidence>
<reference evidence="2 3" key="1">
    <citation type="journal article" date="2012" name="Genome Biol.">
        <title>Genome and low-iron response of an oceanic diatom adapted to chronic iron limitation.</title>
        <authorList>
            <person name="Lommer M."/>
            <person name="Specht M."/>
            <person name="Roy A.S."/>
            <person name="Kraemer L."/>
            <person name="Andreson R."/>
            <person name="Gutowska M.A."/>
            <person name="Wolf J."/>
            <person name="Bergner S.V."/>
            <person name="Schilhabel M.B."/>
            <person name="Klostermeier U.C."/>
            <person name="Beiko R.G."/>
            <person name="Rosenstiel P."/>
            <person name="Hippler M."/>
            <person name="Laroche J."/>
        </authorList>
    </citation>
    <scope>NUCLEOTIDE SEQUENCE [LARGE SCALE GENOMIC DNA]</scope>
    <source>
        <strain evidence="2 3">CCMP1005</strain>
    </source>
</reference>
<dbReference type="EMBL" id="AGNL01018765">
    <property type="protein sequence ID" value="EJK62583.1"/>
    <property type="molecule type" value="Genomic_DNA"/>
</dbReference>
<feature type="region of interest" description="Disordered" evidence="1">
    <location>
        <begin position="57"/>
        <end position="87"/>
    </location>
</feature>
<organism evidence="2 3">
    <name type="scientific">Thalassiosira oceanica</name>
    <name type="common">Marine diatom</name>
    <dbReference type="NCBI Taxonomy" id="159749"/>
    <lineage>
        <taxon>Eukaryota</taxon>
        <taxon>Sar</taxon>
        <taxon>Stramenopiles</taxon>
        <taxon>Ochrophyta</taxon>
        <taxon>Bacillariophyta</taxon>
        <taxon>Coscinodiscophyceae</taxon>
        <taxon>Thalassiosirophycidae</taxon>
        <taxon>Thalassiosirales</taxon>
        <taxon>Thalassiosiraceae</taxon>
        <taxon>Thalassiosira</taxon>
    </lineage>
</organism>
<gene>
    <name evidence="2" type="ORF">THAOC_16803</name>
</gene>